<sequence>MLATLTAWFTATRRQKIYAAVAALVPLLVWTGTLVAGQADHILTLTTIVLQAGAGILQIAHYTPAQAASWFITTGRLILYSTAGLAMPALVGLGLFTAAAGDTILQGLSMGLTALAAVVAVITLTPDSPAPTAAT</sequence>
<dbReference type="RefSeq" id="WP_313543661.1">
    <property type="nucleotide sequence ID" value="NZ_CP134880.1"/>
</dbReference>
<keyword evidence="1" id="KW-0812">Transmembrane</keyword>
<dbReference type="AlphaFoldDB" id="A0AA96FCX9"/>
<accession>A0AA96FCX9</accession>
<proteinExistence type="predicted"/>
<keyword evidence="1" id="KW-0472">Membrane</keyword>
<dbReference type="Proteomes" id="UP001303408">
    <property type="component" value="Chromosome"/>
</dbReference>
<feature type="transmembrane region" description="Helical" evidence="1">
    <location>
        <begin position="77"/>
        <end position="98"/>
    </location>
</feature>
<keyword evidence="1" id="KW-1133">Transmembrane helix</keyword>
<dbReference type="EMBL" id="CP134880">
    <property type="protein sequence ID" value="WNM27563.1"/>
    <property type="molecule type" value="Genomic_DNA"/>
</dbReference>
<organism evidence="2">
    <name type="scientific">Demequina capsici</name>
    <dbReference type="NCBI Taxonomy" id="3075620"/>
    <lineage>
        <taxon>Bacteria</taxon>
        <taxon>Bacillati</taxon>
        <taxon>Actinomycetota</taxon>
        <taxon>Actinomycetes</taxon>
        <taxon>Micrococcales</taxon>
        <taxon>Demequinaceae</taxon>
        <taxon>Demequina</taxon>
    </lineage>
</organism>
<feature type="transmembrane region" description="Helical" evidence="1">
    <location>
        <begin position="104"/>
        <end position="124"/>
    </location>
</feature>
<feature type="transmembrane region" description="Helical" evidence="1">
    <location>
        <begin position="42"/>
        <end position="65"/>
    </location>
</feature>
<reference evidence="2" key="1">
    <citation type="submission" date="2023-09" db="EMBL/GenBank/DDBJ databases">
        <title>Demequina sp. a novel bacteria isolated from Capsicum annuum.</title>
        <authorList>
            <person name="Humaira Z."/>
            <person name="Lee J."/>
            <person name="Cho D."/>
        </authorList>
    </citation>
    <scope>NUCLEOTIDE SEQUENCE</scope>
    <source>
        <strain evidence="2">PMTSA13</strain>
    </source>
</reference>
<evidence type="ECO:0000313" key="2">
    <source>
        <dbReference type="EMBL" id="WNM27563.1"/>
    </source>
</evidence>
<protein>
    <submittedName>
        <fullName evidence="2">Uncharacterized protein</fullName>
    </submittedName>
</protein>
<evidence type="ECO:0000256" key="1">
    <source>
        <dbReference type="SAM" id="Phobius"/>
    </source>
</evidence>
<name>A0AA96FCX9_9MICO</name>
<feature type="transmembrane region" description="Helical" evidence="1">
    <location>
        <begin position="17"/>
        <end position="36"/>
    </location>
</feature>
<gene>
    <name evidence="2" type="ORF">RN607_00755</name>
</gene>
<dbReference type="KEGG" id="dcp:RN607_00755"/>